<keyword evidence="2" id="KW-1185">Reference proteome</keyword>
<accession>A0A5M3YMF6</accession>
<dbReference type="Proteomes" id="UP000452235">
    <property type="component" value="Unassembled WGS sequence"/>
</dbReference>
<name>A0A5M3YMF6_ASPTE</name>
<reference evidence="1 2" key="1">
    <citation type="submission" date="2020-01" db="EMBL/GenBank/DDBJ databases">
        <title>Aspergillus terreus IFO 6365 whole genome shotgun sequence.</title>
        <authorList>
            <person name="Kanamasa S."/>
            <person name="Takahashi H."/>
        </authorList>
    </citation>
    <scope>NUCLEOTIDE SEQUENCE [LARGE SCALE GENOMIC DNA]</scope>
    <source>
        <strain evidence="1 2">IFO 6365</strain>
    </source>
</reference>
<proteinExistence type="predicted"/>
<evidence type="ECO:0000313" key="2">
    <source>
        <dbReference type="Proteomes" id="UP000452235"/>
    </source>
</evidence>
<sequence length="307" mass="33936">MTANEGSSTDETSLGVNSGDHGWWAPQPVSAVMAGTWAAAAILTGGRVDCLGVYRVHKCPAVERPDSPMHPKAYLVLGLALVQIPQAIAVPLNYKKNAHVHLPHAHHRLSPYDKCTLVLCGTVLLTCALALIAQSCRISALIVRRAQQWKQEEYHADGTPTMADRGTAKHGIITRYATRYGGIVEQVTEVDGIRKVVLVVNARLPTSEDQDAYADWFRRWCQRQETVSSDVGEGSADEITPLMGVQQPETPRYCEEGEISQRELRSGDGSAGWAIGSRIHGWLRREPKTVKRLLTWLMRSRHLYEPA</sequence>
<protein>
    <submittedName>
        <fullName evidence="1">Uncharacterized protein</fullName>
    </submittedName>
</protein>
<evidence type="ECO:0000313" key="1">
    <source>
        <dbReference type="EMBL" id="GFF12530.1"/>
    </source>
</evidence>
<dbReference type="OrthoDB" id="4466199at2759"/>
<dbReference type="EMBL" id="BLJY01000001">
    <property type="protein sequence ID" value="GFF12530.1"/>
    <property type="molecule type" value="Genomic_DNA"/>
</dbReference>
<gene>
    <name evidence="1" type="ORF">ATEIFO6365_0001075300</name>
</gene>
<organism evidence="1 2">
    <name type="scientific">Aspergillus terreus</name>
    <dbReference type="NCBI Taxonomy" id="33178"/>
    <lineage>
        <taxon>Eukaryota</taxon>
        <taxon>Fungi</taxon>
        <taxon>Dikarya</taxon>
        <taxon>Ascomycota</taxon>
        <taxon>Pezizomycotina</taxon>
        <taxon>Eurotiomycetes</taxon>
        <taxon>Eurotiomycetidae</taxon>
        <taxon>Eurotiales</taxon>
        <taxon>Aspergillaceae</taxon>
        <taxon>Aspergillus</taxon>
        <taxon>Aspergillus subgen. Circumdati</taxon>
    </lineage>
</organism>
<dbReference type="AlphaFoldDB" id="A0A5M3YMF6"/>
<comment type="caution">
    <text evidence="1">The sequence shown here is derived from an EMBL/GenBank/DDBJ whole genome shotgun (WGS) entry which is preliminary data.</text>
</comment>